<accession>A0A5M6ZJC7</accession>
<reference evidence="2 3" key="1">
    <citation type="submission" date="2019-09" db="EMBL/GenBank/DDBJ databases">
        <authorList>
            <person name="Kevbrin V."/>
            <person name="Grouzdev D.S."/>
        </authorList>
    </citation>
    <scope>NUCLEOTIDE SEQUENCE [LARGE SCALE GENOMIC DNA]</scope>
    <source>
        <strain evidence="2 3">G-192</strain>
    </source>
</reference>
<keyword evidence="1" id="KW-0812">Transmembrane</keyword>
<protein>
    <submittedName>
        <fullName evidence="2">Uncharacterized protein</fullName>
    </submittedName>
</protein>
<name>A0A5M6ZJC7_9PROT</name>
<keyword evidence="1" id="KW-1133">Transmembrane helix</keyword>
<dbReference type="AlphaFoldDB" id="A0A5M6ZJC7"/>
<sequence>MRDGLDAIETPRITVLAVFAMVMASVIALAVGWLGFQLWIPNVITFSNLIAQSANPTVEQGVYIFLSAGPLMAGGGLVLGWFSFLILRRPGAGWRLTLFLPMIWAVAVLAYMAVVSTVCEGRFACGL</sequence>
<dbReference type="EMBL" id="VWOJ01000001">
    <property type="protein sequence ID" value="KAA5804440.1"/>
    <property type="molecule type" value="Genomic_DNA"/>
</dbReference>
<evidence type="ECO:0000256" key="1">
    <source>
        <dbReference type="SAM" id="Phobius"/>
    </source>
</evidence>
<dbReference type="Proteomes" id="UP000325122">
    <property type="component" value="Unassembled WGS sequence"/>
</dbReference>
<keyword evidence="3" id="KW-1185">Reference proteome</keyword>
<gene>
    <name evidence="2" type="ORF">F1654_00045</name>
</gene>
<feature type="transmembrane region" description="Helical" evidence="1">
    <location>
        <begin position="12"/>
        <end position="40"/>
    </location>
</feature>
<keyword evidence="1" id="KW-0472">Membrane</keyword>
<organism evidence="2 3">
    <name type="scientific">Alkalicaulis satelles</name>
    <dbReference type="NCBI Taxonomy" id="2609175"/>
    <lineage>
        <taxon>Bacteria</taxon>
        <taxon>Pseudomonadati</taxon>
        <taxon>Pseudomonadota</taxon>
        <taxon>Alphaproteobacteria</taxon>
        <taxon>Maricaulales</taxon>
        <taxon>Maricaulaceae</taxon>
        <taxon>Alkalicaulis</taxon>
    </lineage>
</organism>
<proteinExistence type="predicted"/>
<evidence type="ECO:0000313" key="3">
    <source>
        <dbReference type="Proteomes" id="UP000325122"/>
    </source>
</evidence>
<feature type="transmembrane region" description="Helical" evidence="1">
    <location>
        <begin position="96"/>
        <end position="114"/>
    </location>
</feature>
<evidence type="ECO:0000313" key="2">
    <source>
        <dbReference type="EMBL" id="KAA5804440.1"/>
    </source>
</evidence>
<dbReference type="RefSeq" id="WP_150021471.1">
    <property type="nucleotide sequence ID" value="NZ_VWOJ01000001.1"/>
</dbReference>
<comment type="caution">
    <text evidence="2">The sequence shown here is derived from an EMBL/GenBank/DDBJ whole genome shotgun (WGS) entry which is preliminary data.</text>
</comment>
<feature type="transmembrane region" description="Helical" evidence="1">
    <location>
        <begin position="60"/>
        <end position="84"/>
    </location>
</feature>